<dbReference type="EMBL" id="CABFLD010000002">
    <property type="protein sequence ID" value="VTX48045.1"/>
    <property type="molecule type" value="Genomic_DNA"/>
</dbReference>
<evidence type="ECO:0000313" key="4">
    <source>
        <dbReference type="Proteomes" id="UP000658741"/>
    </source>
</evidence>
<dbReference type="PANTHER" id="PTHR43581">
    <property type="entry name" value="ATP/GTP PHOSPHATASE"/>
    <property type="match status" value="1"/>
</dbReference>
<dbReference type="Pfam" id="PF20469">
    <property type="entry name" value="OLD-like_TOPRIM"/>
    <property type="match status" value="1"/>
</dbReference>
<accession>A0AAX3INN2</accession>
<dbReference type="PANTHER" id="PTHR43581:SF4">
    <property type="entry name" value="ATP_GTP PHOSPHATASE"/>
    <property type="match status" value="1"/>
</dbReference>
<dbReference type="InterPro" id="IPR051396">
    <property type="entry name" value="Bact_Antivir_Def_Nuclease"/>
</dbReference>
<evidence type="ECO:0000313" key="3">
    <source>
        <dbReference type="EMBL" id="VTX48045.1"/>
    </source>
</evidence>
<dbReference type="AlphaFoldDB" id="A0AAX3INN2"/>
<protein>
    <submittedName>
        <fullName evidence="3">DNA replication and repair protein RecF</fullName>
    </submittedName>
</protein>
<dbReference type="InterPro" id="IPR038729">
    <property type="entry name" value="Rad50/SbcC_AAA"/>
</dbReference>
<dbReference type="GO" id="GO:0006302">
    <property type="term" value="P:double-strand break repair"/>
    <property type="evidence" value="ECO:0007669"/>
    <property type="project" value="InterPro"/>
</dbReference>
<sequence>MFIFTKVKFSTLSERGDKVAIKKLKIKNFKCFSDWFTVDLTSGINILVGNNGTGKSTILEAVNLVLTGTYHGKNIRNELSQYLFNKAVVDEYLTKVNNGEKIDPPEIIVEAYFDADIPSFLGDGNSDKSSDIPGITLSVNFDERYAQEYSILCQNEMTSLPIEYYTVNWMSFARENITTRSIPVKSAMIDTTSYTPTNGSDIYISRIVKNLLDDSEVINISQAHRLMKEQFSRDENIANINRKLTETSNNELTISVDFGTKTSWESSLVTQLNEIPYNNIGKGTQCIIKTQLALSDHKIENRQIILLEEPECHLSYSNLNILLDKVNESVKDKQIIVTTHSSFVSNKLGLENLILLNQGKTLRLAELSNETNLFFKRIAGYDTLRLLLSKKAILVEGDSDELIVQRAYMDSHAGKLPISDGIDIISVGISFLRFLEIAKILELCVSVITDNDGNIEALNRKYSDYLGDNGCENINICFDDSAYEYDGSLGNYNYNTLEPCIYRSNSMSILNEILNKSCENLDDLLRYMKSNKTEVALKIFESDKAIEFPQYIKDGISI</sequence>
<dbReference type="InterPro" id="IPR034139">
    <property type="entry name" value="TOPRIM_OLD"/>
</dbReference>
<dbReference type="CDD" id="cd01026">
    <property type="entry name" value="TOPRIM_OLD"/>
    <property type="match status" value="1"/>
</dbReference>
<reference evidence="3" key="1">
    <citation type="submission" date="2019-05" db="EMBL/GenBank/DDBJ databases">
        <authorList>
            <person name="Hibberd M."/>
        </authorList>
    </citation>
    <scope>NUCLEOTIDE SEQUENCE</scope>
    <source>
        <strain evidence="3">Haemophilus_influenzae_BgEED16</strain>
    </source>
</reference>
<dbReference type="SUPFAM" id="SSF52540">
    <property type="entry name" value="P-loop containing nucleoside triphosphate hydrolases"/>
    <property type="match status" value="1"/>
</dbReference>
<evidence type="ECO:0000259" key="2">
    <source>
        <dbReference type="Pfam" id="PF20469"/>
    </source>
</evidence>
<dbReference type="InterPro" id="IPR027417">
    <property type="entry name" value="P-loop_NTPase"/>
</dbReference>
<comment type="caution">
    <text evidence="3">The sequence shown here is derived from an EMBL/GenBank/DDBJ whole genome shotgun (WGS) entry which is preliminary data.</text>
</comment>
<feature type="domain" description="OLD protein-like TOPRIM" evidence="2">
    <location>
        <begin position="387"/>
        <end position="452"/>
    </location>
</feature>
<proteinExistence type="predicted"/>
<dbReference type="Proteomes" id="UP000658741">
    <property type="component" value="Unassembled WGS sequence"/>
</dbReference>
<gene>
    <name evidence="3" type="primary">recF_2</name>
    <name evidence="3" type="ORF">CAGEJMGA_01754</name>
</gene>
<feature type="domain" description="Rad50/SbcC-type AAA" evidence="1">
    <location>
        <begin position="23"/>
        <end position="249"/>
    </location>
</feature>
<name>A0AAX3INN2_HAEIF</name>
<dbReference type="GO" id="GO:0016887">
    <property type="term" value="F:ATP hydrolysis activity"/>
    <property type="evidence" value="ECO:0007669"/>
    <property type="project" value="InterPro"/>
</dbReference>
<dbReference type="Pfam" id="PF13476">
    <property type="entry name" value="AAA_23"/>
    <property type="match status" value="1"/>
</dbReference>
<dbReference type="Gene3D" id="3.40.50.300">
    <property type="entry name" value="P-loop containing nucleotide triphosphate hydrolases"/>
    <property type="match status" value="1"/>
</dbReference>
<evidence type="ECO:0000259" key="1">
    <source>
        <dbReference type="Pfam" id="PF13476"/>
    </source>
</evidence>
<organism evidence="3 4">
    <name type="scientific">Haemophilus influenzae</name>
    <dbReference type="NCBI Taxonomy" id="727"/>
    <lineage>
        <taxon>Bacteria</taxon>
        <taxon>Pseudomonadati</taxon>
        <taxon>Pseudomonadota</taxon>
        <taxon>Gammaproteobacteria</taxon>
        <taxon>Pasteurellales</taxon>
        <taxon>Pasteurellaceae</taxon>
        <taxon>Haemophilus</taxon>
    </lineage>
</organism>